<name>A0A089LHW8_PAEBO</name>
<reference evidence="1" key="1">
    <citation type="submission" date="2014-08" db="EMBL/GenBank/DDBJ databases">
        <title>Comparative genomics of the Paenibacillus odorifer group.</title>
        <authorList>
            <person name="den Bakker H.C."/>
            <person name="Tsai Y.-C.Y.-C."/>
            <person name="Martin N."/>
            <person name="Korlach J."/>
            <person name="Wiedmann M."/>
        </authorList>
    </citation>
    <scope>NUCLEOTIDE SEQUENCE [LARGE SCALE GENOMIC DNA]</scope>
    <source>
        <strain evidence="1">DSM 13188</strain>
    </source>
</reference>
<evidence type="ECO:0000313" key="2">
    <source>
        <dbReference type="Proteomes" id="UP000029518"/>
    </source>
</evidence>
<dbReference type="HOGENOM" id="CLU_2602664_0_0_9"/>
<evidence type="ECO:0000313" key="1">
    <source>
        <dbReference type="EMBL" id="AIQ59705.1"/>
    </source>
</evidence>
<sequence>MKKLDLVANKLMGQIVLMADEEKFYPDPNNRMEKYTRPQLLFIRRGILSYENEPYGNKGGWDSTIRELFPALAQWAGIK</sequence>
<dbReference type="KEGG" id="pbd:PBOR_24170"/>
<keyword evidence="2" id="KW-1185">Reference proteome</keyword>
<protein>
    <submittedName>
        <fullName evidence="1">Uncharacterized protein</fullName>
    </submittedName>
</protein>
<proteinExistence type="predicted"/>
<dbReference type="AlphaFoldDB" id="A0A089LHW8"/>
<organism evidence="1 2">
    <name type="scientific">Paenibacillus borealis</name>
    <dbReference type="NCBI Taxonomy" id="160799"/>
    <lineage>
        <taxon>Bacteria</taxon>
        <taxon>Bacillati</taxon>
        <taxon>Bacillota</taxon>
        <taxon>Bacilli</taxon>
        <taxon>Bacillales</taxon>
        <taxon>Paenibacillaceae</taxon>
        <taxon>Paenibacillus</taxon>
    </lineage>
</organism>
<dbReference type="EMBL" id="CP009285">
    <property type="protein sequence ID" value="AIQ59705.1"/>
    <property type="molecule type" value="Genomic_DNA"/>
</dbReference>
<accession>A0A089LHW8</accession>
<gene>
    <name evidence="1" type="ORF">PBOR_24170</name>
</gene>
<dbReference type="Proteomes" id="UP000029518">
    <property type="component" value="Chromosome"/>
</dbReference>
<dbReference type="RefSeq" id="WP_042215819.1">
    <property type="nucleotide sequence ID" value="NZ_CP009285.1"/>
</dbReference>